<protein>
    <submittedName>
        <fullName evidence="1">Uncharacterized protein</fullName>
    </submittedName>
</protein>
<proteinExistence type="predicted"/>
<evidence type="ECO:0000313" key="2">
    <source>
        <dbReference type="Proteomes" id="UP000272025"/>
    </source>
</evidence>
<keyword evidence="2" id="KW-1185">Reference proteome</keyword>
<gene>
    <name evidence="1" type="ORF">SODALDRAFT_359215</name>
</gene>
<dbReference type="RefSeq" id="XP_028467137.1">
    <property type="nucleotide sequence ID" value="XM_028614164.1"/>
</dbReference>
<accession>A0A3N2PXT1</accession>
<dbReference type="GeneID" id="39582642"/>
<organism evidence="1 2">
    <name type="scientific">Sodiomyces alkalinus (strain CBS 110278 / VKM F-3762 / F11)</name>
    <name type="common">Alkaliphilic filamentous fungus</name>
    <dbReference type="NCBI Taxonomy" id="1314773"/>
    <lineage>
        <taxon>Eukaryota</taxon>
        <taxon>Fungi</taxon>
        <taxon>Dikarya</taxon>
        <taxon>Ascomycota</taxon>
        <taxon>Pezizomycotina</taxon>
        <taxon>Sordariomycetes</taxon>
        <taxon>Hypocreomycetidae</taxon>
        <taxon>Glomerellales</taxon>
        <taxon>Plectosphaerellaceae</taxon>
        <taxon>Sodiomyces</taxon>
    </lineage>
</organism>
<dbReference type="Proteomes" id="UP000272025">
    <property type="component" value="Unassembled WGS sequence"/>
</dbReference>
<name>A0A3N2PXT1_SODAK</name>
<evidence type="ECO:0000313" key="1">
    <source>
        <dbReference type="EMBL" id="ROT39331.1"/>
    </source>
</evidence>
<reference evidence="1 2" key="1">
    <citation type="journal article" date="2018" name="Mol. Ecol.">
        <title>The obligate alkalophilic soda-lake fungus Sodiomyces alkalinus has shifted to a protein diet.</title>
        <authorList>
            <person name="Grum-Grzhimaylo A.A."/>
            <person name="Falkoski D.L."/>
            <person name="van den Heuvel J."/>
            <person name="Valero-Jimenez C.A."/>
            <person name="Min B."/>
            <person name="Choi I.G."/>
            <person name="Lipzen A."/>
            <person name="Daum C.G."/>
            <person name="Aanen D.K."/>
            <person name="Tsang A."/>
            <person name="Henrissat B."/>
            <person name="Bilanenko E.N."/>
            <person name="de Vries R.P."/>
            <person name="van Kan J.A.L."/>
            <person name="Grigoriev I.V."/>
            <person name="Debets A.J.M."/>
        </authorList>
    </citation>
    <scope>NUCLEOTIDE SEQUENCE [LARGE SCALE GENOMIC DNA]</scope>
    <source>
        <strain evidence="1 2">F11</strain>
    </source>
</reference>
<dbReference type="AlphaFoldDB" id="A0A3N2PXT1"/>
<sequence length="205" mass="22405">MRYRESHLINAPLAAMPRLALLPCNPPVADETFAPRQRLHIHPTGRVGIRCREAGNDALSNPLPSNSAYASAQRGRVGIRCEGRRRENEAVLSWLPHRQQATLPSAASHEAPQQSPRRARCVFGLPSGAKANPNDSPSCLPKGRGQYSFGLEGCLQRLTCIPSTTPSDLAYILRLPLRKTISSSPPDPFPSLPYPAYHILTFLAA</sequence>
<dbReference type="EMBL" id="ML119054">
    <property type="protein sequence ID" value="ROT39331.1"/>
    <property type="molecule type" value="Genomic_DNA"/>
</dbReference>